<sequence length="59" mass="6412">MGMCSVRAHLQIINVISKKSLSAAAETTASSPVLQHFFGSRTKSAGLPYMLLLVWAMFI</sequence>
<dbReference type="Proteomes" id="UP000824540">
    <property type="component" value="Unassembled WGS sequence"/>
</dbReference>
<accession>A0A8T2N5Z0</accession>
<proteinExistence type="predicted"/>
<dbReference type="EMBL" id="JAFBMS010000167">
    <property type="protein sequence ID" value="KAG9333991.1"/>
    <property type="molecule type" value="Genomic_DNA"/>
</dbReference>
<reference evidence="1" key="1">
    <citation type="thesis" date="2021" institute="BYU ScholarsArchive" country="Provo, UT, USA">
        <title>Applications of and Algorithms for Genome Assembly and Genomic Analyses with an Emphasis on Marine Teleosts.</title>
        <authorList>
            <person name="Pickett B.D."/>
        </authorList>
    </citation>
    <scope>NUCLEOTIDE SEQUENCE</scope>
    <source>
        <strain evidence="1">HI-2016</strain>
    </source>
</reference>
<protein>
    <submittedName>
        <fullName evidence="1">Uncharacterized protein</fullName>
    </submittedName>
</protein>
<evidence type="ECO:0000313" key="1">
    <source>
        <dbReference type="EMBL" id="KAG9333991.1"/>
    </source>
</evidence>
<comment type="caution">
    <text evidence="1">The sequence shown here is derived from an EMBL/GenBank/DDBJ whole genome shotgun (WGS) entry which is preliminary data.</text>
</comment>
<keyword evidence="2" id="KW-1185">Reference proteome</keyword>
<organism evidence="1 2">
    <name type="scientific">Albula glossodonta</name>
    <name type="common">roundjaw bonefish</name>
    <dbReference type="NCBI Taxonomy" id="121402"/>
    <lineage>
        <taxon>Eukaryota</taxon>
        <taxon>Metazoa</taxon>
        <taxon>Chordata</taxon>
        <taxon>Craniata</taxon>
        <taxon>Vertebrata</taxon>
        <taxon>Euteleostomi</taxon>
        <taxon>Actinopterygii</taxon>
        <taxon>Neopterygii</taxon>
        <taxon>Teleostei</taxon>
        <taxon>Albuliformes</taxon>
        <taxon>Albulidae</taxon>
        <taxon>Albula</taxon>
    </lineage>
</organism>
<name>A0A8T2N5Z0_9TELE</name>
<dbReference type="AlphaFoldDB" id="A0A8T2N5Z0"/>
<evidence type="ECO:0000313" key="2">
    <source>
        <dbReference type="Proteomes" id="UP000824540"/>
    </source>
</evidence>
<gene>
    <name evidence="1" type="ORF">JZ751_009307</name>
</gene>